<sequence length="25" mass="2870">MQKLQHGSVLLDIIYKNEIGKLNKS</sequence>
<name>A0A2P2QCC4_RHIMU</name>
<reference evidence="1" key="1">
    <citation type="submission" date="2018-02" db="EMBL/GenBank/DDBJ databases">
        <title>Rhizophora mucronata_Transcriptome.</title>
        <authorList>
            <person name="Meera S.P."/>
            <person name="Sreeshan A."/>
            <person name="Augustine A."/>
        </authorList>
    </citation>
    <scope>NUCLEOTIDE SEQUENCE</scope>
    <source>
        <tissue evidence="1">Leaf</tissue>
    </source>
</reference>
<protein>
    <submittedName>
        <fullName evidence="1">Uncharacterized protein</fullName>
    </submittedName>
</protein>
<organism evidence="1">
    <name type="scientific">Rhizophora mucronata</name>
    <name type="common">Asiatic mangrove</name>
    <dbReference type="NCBI Taxonomy" id="61149"/>
    <lineage>
        <taxon>Eukaryota</taxon>
        <taxon>Viridiplantae</taxon>
        <taxon>Streptophyta</taxon>
        <taxon>Embryophyta</taxon>
        <taxon>Tracheophyta</taxon>
        <taxon>Spermatophyta</taxon>
        <taxon>Magnoliopsida</taxon>
        <taxon>eudicotyledons</taxon>
        <taxon>Gunneridae</taxon>
        <taxon>Pentapetalae</taxon>
        <taxon>rosids</taxon>
        <taxon>fabids</taxon>
        <taxon>Malpighiales</taxon>
        <taxon>Rhizophoraceae</taxon>
        <taxon>Rhizophora</taxon>
    </lineage>
</organism>
<evidence type="ECO:0000313" key="1">
    <source>
        <dbReference type="EMBL" id="MBX64632.1"/>
    </source>
</evidence>
<proteinExistence type="predicted"/>
<dbReference type="AlphaFoldDB" id="A0A2P2QCC4"/>
<dbReference type="EMBL" id="GGEC01084148">
    <property type="protein sequence ID" value="MBX64632.1"/>
    <property type="molecule type" value="Transcribed_RNA"/>
</dbReference>
<accession>A0A2P2QCC4</accession>